<name>A0ABQ5IB37_9ASTR</name>
<gene>
    <name evidence="1" type="ORF">Tco_1092869</name>
</gene>
<sequence>MNWDKPPKNIDEAWHTKIRLIDPDGEEFTKTLQSIPTTRKLFKREILREIIDLDHFYDTEGTVDFPFGARGGVDRSDVNPRRIEEILDQKREERRDCRSLEFEFENRGEFKRARREKERRGISQTLVREHL</sequence>
<proteinExistence type="predicted"/>
<reference evidence="1" key="1">
    <citation type="journal article" date="2022" name="Int. J. Mol. Sci.">
        <title>Draft Genome of Tanacetum Coccineum: Genomic Comparison of Closely Related Tanacetum-Family Plants.</title>
        <authorList>
            <person name="Yamashiro T."/>
            <person name="Shiraishi A."/>
            <person name="Nakayama K."/>
            <person name="Satake H."/>
        </authorList>
    </citation>
    <scope>NUCLEOTIDE SEQUENCE</scope>
</reference>
<reference evidence="1" key="2">
    <citation type="submission" date="2022-01" db="EMBL/GenBank/DDBJ databases">
        <authorList>
            <person name="Yamashiro T."/>
            <person name="Shiraishi A."/>
            <person name="Satake H."/>
            <person name="Nakayama K."/>
        </authorList>
    </citation>
    <scope>NUCLEOTIDE SEQUENCE</scope>
</reference>
<comment type="caution">
    <text evidence="1">The sequence shown here is derived from an EMBL/GenBank/DDBJ whole genome shotgun (WGS) entry which is preliminary data.</text>
</comment>
<protein>
    <submittedName>
        <fullName evidence="1">Uncharacterized protein</fullName>
    </submittedName>
</protein>
<keyword evidence="2" id="KW-1185">Reference proteome</keyword>
<dbReference type="Proteomes" id="UP001151760">
    <property type="component" value="Unassembled WGS sequence"/>
</dbReference>
<accession>A0ABQ5IB37</accession>
<evidence type="ECO:0000313" key="2">
    <source>
        <dbReference type="Proteomes" id="UP001151760"/>
    </source>
</evidence>
<organism evidence="1 2">
    <name type="scientific">Tanacetum coccineum</name>
    <dbReference type="NCBI Taxonomy" id="301880"/>
    <lineage>
        <taxon>Eukaryota</taxon>
        <taxon>Viridiplantae</taxon>
        <taxon>Streptophyta</taxon>
        <taxon>Embryophyta</taxon>
        <taxon>Tracheophyta</taxon>
        <taxon>Spermatophyta</taxon>
        <taxon>Magnoliopsida</taxon>
        <taxon>eudicotyledons</taxon>
        <taxon>Gunneridae</taxon>
        <taxon>Pentapetalae</taxon>
        <taxon>asterids</taxon>
        <taxon>campanulids</taxon>
        <taxon>Asterales</taxon>
        <taxon>Asteraceae</taxon>
        <taxon>Asteroideae</taxon>
        <taxon>Anthemideae</taxon>
        <taxon>Anthemidinae</taxon>
        <taxon>Tanacetum</taxon>
    </lineage>
</organism>
<dbReference type="EMBL" id="BQNB010020570">
    <property type="protein sequence ID" value="GJT97351.1"/>
    <property type="molecule type" value="Genomic_DNA"/>
</dbReference>
<evidence type="ECO:0000313" key="1">
    <source>
        <dbReference type="EMBL" id="GJT97351.1"/>
    </source>
</evidence>